<dbReference type="InterPro" id="IPR019813">
    <property type="entry name" value="Translation_initiation_fac3_CS"/>
</dbReference>
<feature type="domain" description="Translation initiation factor 3 N-terminal" evidence="8">
    <location>
        <begin position="2"/>
        <end position="72"/>
    </location>
</feature>
<keyword evidence="4" id="KW-0963">Cytoplasm</keyword>
<reference evidence="9" key="2">
    <citation type="journal article" date="2021" name="PeerJ">
        <title>Extensive microbial diversity within the chicken gut microbiome revealed by metagenomics and culture.</title>
        <authorList>
            <person name="Gilroy R."/>
            <person name="Ravi A."/>
            <person name="Getino M."/>
            <person name="Pursley I."/>
            <person name="Horton D.L."/>
            <person name="Alikhan N.F."/>
            <person name="Baker D."/>
            <person name="Gharbi K."/>
            <person name="Hall N."/>
            <person name="Watson M."/>
            <person name="Adriaenssens E.M."/>
            <person name="Foster-Nyarko E."/>
            <person name="Jarju S."/>
            <person name="Secka A."/>
            <person name="Antonio M."/>
            <person name="Oren A."/>
            <person name="Chaudhuri R.R."/>
            <person name="La Ragione R."/>
            <person name="Hildebrand F."/>
            <person name="Pallen M.J."/>
        </authorList>
    </citation>
    <scope>NUCLEOTIDE SEQUENCE</scope>
    <source>
        <strain evidence="9">10406</strain>
    </source>
</reference>
<dbReference type="InterPro" id="IPR019814">
    <property type="entry name" value="Translation_initiation_fac_3_N"/>
</dbReference>
<sequence length="167" mass="19041">MINERIRDREVRLIGEDGMQYGIIPIAEARRIADEKGLDLCKVSPPDVTPATCKLMNYGKYRYDQQKREKEQRKNQRVAELKEVRLSATIDIGDTRRIAAQTAKFISEGNKVKASIRLKGRQQAHPEIAVGIIKDYIEMVGEDAVVEKAPFQEGRMIFTILAPRTKK</sequence>
<dbReference type="NCBIfam" id="TIGR00168">
    <property type="entry name" value="infC"/>
    <property type="match status" value="1"/>
</dbReference>
<evidence type="ECO:0000256" key="4">
    <source>
        <dbReference type="HAMAP-Rule" id="MF_00080"/>
    </source>
</evidence>
<dbReference type="Pfam" id="PF00707">
    <property type="entry name" value="IF3_C"/>
    <property type="match status" value="1"/>
</dbReference>
<dbReference type="Gene3D" id="3.30.110.10">
    <property type="entry name" value="Translation initiation factor 3 (IF-3), C-terminal domain"/>
    <property type="match status" value="1"/>
</dbReference>
<organism evidence="9 10">
    <name type="scientific">Candidatus Limadaptatus stercoripullorum</name>
    <dbReference type="NCBI Taxonomy" id="2840846"/>
    <lineage>
        <taxon>Bacteria</taxon>
        <taxon>Bacillati</taxon>
        <taxon>Bacillota</taxon>
        <taxon>Clostridia</taxon>
        <taxon>Eubacteriales</taxon>
        <taxon>Candidatus Limadaptatus</taxon>
    </lineage>
</organism>
<keyword evidence="3 4" id="KW-0648">Protein biosynthesis</keyword>
<dbReference type="GO" id="GO:0016020">
    <property type="term" value="C:membrane"/>
    <property type="evidence" value="ECO:0007669"/>
    <property type="project" value="TreeGrafter"/>
</dbReference>
<dbReference type="Pfam" id="PF05198">
    <property type="entry name" value="IF3_N"/>
    <property type="match status" value="1"/>
</dbReference>
<feature type="domain" description="Translation initiation factor 3 C-terminal" evidence="7">
    <location>
        <begin position="80"/>
        <end position="163"/>
    </location>
</feature>
<accession>A0A9D1NA68</accession>
<dbReference type="PANTHER" id="PTHR10938:SF0">
    <property type="entry name" value="TRANSLATION INITIATION FACTOR IF-3, MITOCHONDRIAL"/>
    <property type="match status" value="1"/>
</dbReference>
<evidence type="ECO:0000313" key="10">
    <source>
        <dbReference type="Proteomes" id="UP000886857"/>
    </source>
</evidence>
<dbReference type="EMBL" id="DVOE01000072">
    <property type="protein sequence ID" value="HIU99135.1"/>
    <property type="molecule type" value="Genomic_DNA"/>
</dbReference>
<dbReference type="PROSITE" id="PS00938">
    <property type="entry name" value="IF3"/>
    <property type="match status" value="1"/>
</dbReference>
<name>A0A9D1NA68_9FIRM</name>
<dbReference type="SUPFAM" id="SSF55200">
    <property type="entry name" value="Translation initiation factor IF3, C-terminal domain"/>
    <property type="match status" value="1"/>
</dbReference>
<evidence type="ECO:0000256" key="6">
    <source>
        <dbReference type="RuleBase" id="RU000646"/>
    </source>
</evidence>
<evidence type="ECO:0000256" key="1">
    <source>
        <dbReference type="ARBA" id="ARBA00005439"/>
    </source>
</evidence>
<evidence type="ECO:0000256" key="3">
    <source>
        <dbReference type="ARBA" id="ARBA00022917"/>
    </source>
</evidence>
<evidence type="ECO:0000256" key="2">
    <source>
        <dbReference type="ARBA" id="ARBA00022540"/>
    </source>
</evidence>
<dbReference type="InterPro" id="IPR001288">
    <property type="entry name" value="Translation_initiation_fac_3"/>
</dbReference>
<dbReference type="Gene3D" id="3.10.20.80">
    <property type="entry name" value="Translation initiation factor 3 (IF-3), N-terminal domain"/>
    <property type="match status" value="1"/>
</dbReference>
<keyword evidence="2 4" id="KW-0396">Initiation factor</keyword>
<dbReference type="GO" id="GO:0003743">
    <property type="term" value="F:translation initiation factor activity"/>
    <property type="evidence" value="ECO:0007669"/>
    <property type="project" value="UniProtKB-UniRule"/>
</dbReference>
<dbReference type="InterPro" id="IPR019815">
    <property type="entry name" value="Translation_initiation_fac_3_C"/>
</dbReference>
<proteinExistence type="inferred from homology"/>
<evidence type="ECO:0000256" key="5">
    <source>
        <dbReference type="NCBIfam" id="TIGR00168"/>
    </source>
</evidence>
<dbReference type="SUPFAM" id="SSF54364">
    <property type="entry name" value="Translation initiation factor IF3, N-terminal domain"/>
    <property type="match status" value="1"/>
</dbReference>
<dbReference type="HAMAP" id="MF_00080">
    <property type="entry name" value="IF_3"/>
    <property type="match status" value="1"/>
</dbReference>
<dbReference type="InterPro" id="IPR036788">
    <property type="entry name" value="T_IF-3_C_sf"/>
</dbReference>
<dbReference type="GO" id="GO:0005829">
    <property type="term" value="C:cytosol"/>
    <property type="evidence" value="ECO:0007669"/>
    <property type="project" value="TreeGrafter"/>
</dbReference>
<protein>
    <recommendedName>
        <fullName evidence="4 5">Translation initiation factor IF-3</fullName>
    </recommendedName>
</protein>
<reference evidence="9" key="1">
    <citation type="submission" date="2020-10" db="EMBL/GenBank/DDBJ databases">
        <authorList>
            <person name="Gilroy R."/>
        </authorList>
    </citation>
    <scope>NUCLEOTIDE SEQUENCE</scope>
    <source>
        <strain evidence="9">10406</strain>
    </source>
</reference>
<comment type="subunit">
    <text evidence="4 6">Monomer.</text>
</comment>
<comment type="similarity">
    <text evidence="1 4 6">Belongs to the IF-3 family.</text>
</comment>
<dbReference type="GO" id="GO:0032790">
    <property type="term" value="P:ribosome disassembly"/>
    <property type="evidence" value="ECO:0007669"/>
    <property type="project" value="TreeGrafter"/>
</dbReference>
<evidence type="ECO:0000313" key="9">
    <source>
        <dbReference type="EMBL" id="HIU99135.1"/>
    </source>
</evidence>
<comment type="function">
    <text evidence="4 6">IF-3 binds to the 30S ribosomal subunit and shifts the equilibrium between 70S ribosomes and their 50S and 30S subunits in favor of the free subunits, thus enhancing the availability of 30S subunits on which protein synthesis initiation begins.</text>
</comment>
<gene>
    <name evidence="4 9" type="primary">infC</name>
    <name evidence="9" type="ORF">IAC73_04775</name>
</gene>
<dbReference type="InterPro" id="IPR036787">
    <property type="entry name" value="T_IF-3_N_sf"/>
</dbReference>
<evidence type="ECO:0000259" key="8">
    <source>
        <dbReference type="Pfam" id="PF05198"/>
    </source>
</evidence>
<dbReference type="PANTHER" id="PTHR10938">
    <property type="entry name" value="TRANSLATION INITIATION FACTOR IF-3"/>
    <property type="match status" value="1"/>
</dbReference>
<comment type="caution">
    <text evidence="9">The sequence shown here is derived from an EMBL/GenBank/DDBJ whole genome shotgun (WGS) entry which is preliminary data.</text>
</comment>
<dbReference type="GO" id="GO:0043022">
    <property type="term" value="F:ribosome binding"/>
    <property type="evidence" value="ECO:0007669"/>
    <property type="project" value="TreeGrafter"/>
</dbReference>
<dbReference type="Proteomes" id="UP000886857">
    <property type="component" value="Unassembled WGS sequence"/>
</dbReference>
<comment type="subcellular location">
    <subcellularLocation>
        <location evidence="4 6">Cytoplasm</location>
    </subcellularLocation>
</comment>
<dbReference type="AlphaFoldDB" id="A0A9D1NA68"/>
<evidence type="ECO:0000259" key="7">
    <source>
        <dbReference type="Pfam" id="PF00707"/>
    </source>
</evidence>